<comment type="caution">
    <text evidence="5">The sequence shown here is derived from an EMBL/GenBank/DDBJ whole genome shotgun (WGS) entry which is preliminary data.</text>
</comment>
<accession>A0A9D1Z3J4</accession>
<dbReference type="CDD" id="cd12107">
    <property type="entry name" value="Hemerythrin"/>
    <property type="match status" value="1"/>
</dbReference>
<organism evidence="5 6">
    <name type="scientific">Candidatus Intestinimonas merdavium</name>
    <dbReference type="NCBI Taxonomy" id="2838622"/>
    <lineage>
        <taxon>Bacteria</taxon>
        <taxon>Bacillati</taxon>
        <taxon>Bacillota</taxon>
        <taxon>Clostridia</taxon>
        <taxon>Eubacteriales</taxon>
        <taxon>Intestinimonas</taxon>
    </lineage>
</organism>
<evidence type="ECO:0000256" key="1">
    <source>
        <dbReference type="ARBA" id="ARBA00010587"/>
    </source>
</evidence>
<sequence length="312" mass="35790">MEIKWNKEHEMGIEELDRDHKRLFSIASKLLDKVRDPEDIKDSQVRLFVLREGVRYLRGYFDQHAIREEAYMRKIGYGDYALHKQLHDEFKENTLSSYERVLETGECSREEVMDFVGRGIGWLLEHISTADLAIVGRGTLGKPRITRINTQVVEQEFNAIFASTLNMDVQVKLIDTNYAGKPFGAAICQELVYRRGEQKVTVLAGLENCFLMAAAEAVYGSQLKGMEALVMSTMEIFSANFWRTVGSRFVEGDAEMVFEKNQFLTQPQLEERFAKHIPKLSILFNSNQGKFFVATETDIAAQAEFFDLRVEA</sequence>
<dbReference type="Pfam" id="PF01814">
    <property type="entry name" value="Hemerythrin"/>
    <property type="match status" value="1"/>
</dbReference>
<dbReference type="AlphaFoldDB" id="A0A9D1Z3J4"/>
<comment type="similarity">
    <text evidence="1">Belongs to the hemerythrin family.</text>
</comment>
<dbReference type="InterPro" id="IPR035938">
    <property type="entry name" value="Hemerythrin-like_sf"/>
</dbReference>
<evidence type="ECO:0000259" key="4">
    <source>
        <dbReference type="Pfam" id="PF01814"/>
    </source>
</evidence>
<evidence type="ECO:0000313" key="5">
    <source>
        <dbReference type="EMBL" id="HIY72565.1"/>
    </source>
</evidence>
<evidence type="ECO:0000256" key="2">
    <source>
        <dbReference type="ARBA" id="ARBA00022723"/>
    </source>
</evidence>
<name>A0A9D1Z3J4_9FIRM</name>
<dbReference type="NCBIfam" id="TIGR02481">
    <property type="entry name" value="hemeryth_dom"/>
    <property type="match status" value="1"/>
</dbReference>
<dbReference type="PANTHER" id="PTHR37164">
    <property type="entry name" value="BACTERIOHEMERYTHRIN"/>
    <property type="match status" value="1"/>
</dbReference>
<dbReference type="InterPro" id="IPR012827">
    <property type="entry name" value="Hemerythrin_metal-bd"/>
</dbReference>
<gene>
    <name evidence="5" type="ORF">H9826_01140</name>
</gene>
<evidence type="ECO:0000313" key="6">
    <source>
        <dbReference type="Proteomes" id="UP000886824"/>
    </source>
</evidence>
<keyword evidence="3" id="KW-0408">Iron</keyword>
<dbReference type="InterPro" id="IPR012312">
    <property type="entry name" value="Hemerythrin-like"/>
</dbReference>
<evidence type="ECO:0000256" key="3">
    <source>
        <dbReference type="ARBA" id="ARBA00023004"/>
    </source>
</evidence>
<dbReference type="InterPro" id="IPR050669">
    <property type="entry name" value="Hemerythrin"/>
</dbReference>
<protein>
    <submittedName>
        <fullName evidence="5">Hemerythrin domain-containing protein</fullName>
    </submittedName>
</protein>
<dbReference type="Gene3D" id="1.20.120.50">
    <property type="entry name" value="Hemerythrin-like"/>
    <property type="match status" value="1"/>
</dbReference>
<proteinExistence type="inferred from homology"/>
<dbReference type="Proteomes" id="UP000886824">
    <property type="component" value="Unassembled WGS sequence"/>
</dbReference>
<feature type="domain" description="Hemerythrin-like" evidence="4">
    <location>
        <begin position="12"/>
        <end position="131"/>
    </location>
</feature>
<keyword evidence="2" id="KW-0479">Metal-binding</keyword>
<reference evidence="5" key="2">
    <citation type="submission" date="2021-04" db="EMBL/GenBank/DDBJ databases">
        <authorList>
            <person name="Gilroy R."/>
        </authorList>
    </citation>
    <scope>NUCLEOTIDE SEQUENCE</scope>
    <source>
        <strain evidence="5">CHK33-7979</strain>
    </source>
</reference>
<dbReference type="SUPFAM" id="SSF47188">
    <property type="entry name" value="Hemerythrin-like"/>
    <property type="match status" value="1"/>
</dbReference>
<dbReference type="EMBL" id="DXCX01000015">
    <property type="protein sequence ID" value="HIY72565.1"/>
    <property type="molecule type" value="Genomic_DNA"/>
</dbReference>
<dbReference type="GO" id="GO:0046872">
    <property type="term" value="F:metal ion binding"/>
    <property type="evidence" value="ECO:0007669"/>
    <property type="project" value="UniProtKB-KW"/>
</dbReference>
<dbReference type="PANTHER" id="PTHR37164:SF1">
    <property type="entry name" value="BACTERIOHEMERYTHRIN"/>
    <property type="match status" value="1"/>
</dbReference>
<reference evidence="5" key="1">
    <citation type="journal article" date="2021" name="PeerJ">
        <title>Extensive microbial diversity within the chicken gut microbiome revealed by metagenomics and culture.</title>
        <authorList>
            <person name="Gilroy R."/>
            <person name="Ravi A."/>
            <person name="Getino M."/>
            <person name="Pursley I."/>
            <person name="Horton D.L."/>
            <person name="Alikhan N.F."/>
            <person name="Baker D."/>
            <person name="Gharbi K."/>
            <person name="Hall N."/>
            <person name="Watson M."/>
            <person name="Adriaenssens E.M."/>
            <person name="Foster-Nyarko E."/>
            <person name="Jarju S."/>
            <person name="Secka A."/>
            <person name="Antonio M."/>
            <person name="Oren A."/>
            <person name="Chaudhuri R.R."/>
            <person name="La Ragione R."/>
            <person name="Hildebrand F."/>
            <person name="Pallen M.J."/>
        </authorList>
    </citation>
    <scope>NUCLEOTIDE SEQUENCE</scope>
    <source>
        <strain evidence="5">CHK33-7979</strain>
    </source>
</reference>